<keyword evidence="5 9" id="KW-0560">Oxidoreductase</keyword>
<evidence type="ECO:0000256" key="9">
    <source>
        <dbReference type="RuleBase" id="RU000461"/>
    </source>
</evidence>
<evidence type="ECO:0000256" key="2">
    <source>
        <dbReference type="ARBA" id="ARBA00010617"/>
    </source>
</evidence>
<dbReference type="GO" id="GO:0020037">
    <property type="term" value="F:heme binding"/>
    <property type="evidence" value="ECO:0007669"/>
    <property type="project" value="InterPro"/>
</dbReference>
<dbReference type="InterPro" id="IPR001128">
    <property type="entry name" value="Cyt_P450"/>
</dbReference>
<dbReference type="STRING" id="48697.A0A124GQW1"/>
<dbReference type="EMBL" id="LLXE01000228">
    <property type="protein sequence ID" value="KUM59361.1"/>
    <property type="molecule type" value="Genomic_DNA"/>
</dbReference>
<keyword evidence="6 8" id="KW-0408">Iron</keyword>
<gene>
    <name evidence="10" type="ORF">ACN42_g7772</name>
</gene>
<dbReference type="CDD" id="cd11058">
    <property type="entry name" value="CYP60B-like"/>
    <property type="match status" value="1"/>
</dbReference>
<dbReference type="InterPro" id="IPR050121">
    <property type="entry name" value="Cytochrome_P450_monoxygenase"/>
</dbReference>
<evidence type="ECO:0000313" key="11">
    <source>
        <dbReference type="Proteomes" id="UP000055045"/>
    </source>
</evidence>
<dbReference type="AlphaFoldDB" id="A0A124GQW1"/>
<sequence length="502" mass="57040">MAPPLLLEIILSTSHLVSWSWVVGLVTIALTKILYNIFFHPLSKFPGPRLYAASSIPIALAQLRGNSHTIAKNAHDLYGPVVRLAPNELSFISKQAWQDIYARRNGRPALPRDRKFFNDMLVEPQSMTMMNDTDHSRLRRAMNPAFSTRALQGQEPILQANVNLLMKQLQARGEKGLSSDLRTWYNYATFDLIGDLAFGETFNCLATSRLHEWVELVLDHFYTSTLLHVVHRFSPLHKVLAMLLPPSLMEKRNKHSAMALEKIRRRTSQVSSERCDFTEHLMRAVGEGTITSDELDSQATILILAGSETTSIALTYATYFLMTHRDSLEKLRTELKANFSSEGDIDILSLNRLEYLQAILQETLRFQPPIANGFPRQTPKDGAIVDGHVLPAGVSVNINQWAAFRSSDNFSRPDEFIPERWLGDERFPKDNLDVCQPFSVGPRNCIGKKFAYDSMKLILSRLLWRFDSEFEKESDRTEWLQGQGAFASFHPPPLNVVLQKRA</sequence>
<feature type="binding site" description="axial binding residue" evidence="8">
    <location>
        <position position="445"/>
    </location>
    <ligand>
        <name>heme</name>
        <dbReference type="ChEBI" id="CHEBI:30413"/>
    </ligand>
    <ligandPart>
        <name>Fe</name>
        <dbReference type="ChEBI" id="CHEBI:18248"/>
    </ligandPart>
</feature>
<evidence type="ECO:0000313" key="10">
    <source>
        <dbReference type="EMBL" id="KUM59361.1"/>
    </source>
</evidence>
<organism evidence="10 11">
    <name type="scientific">Penicillium freii</name>
    <dbReference type="NCBI Taxonomy" id="48697"/>
    <lineage>
        <taxon>Eukaryota</taxon>
        <taxon>Fungi</taxon>
        <taxon>Dikarya</taxon>
        <taxon>Ascomycota</taxon>
        <taxon>Pezizomycotina</taxon>
        <taxon>Eurotiomycetes</taxon>
        <taxon>Eurotiomycetidae</taxon>
        <taxon>Eurotiales</taxon>
        <taxon>Aspergillaceae</taxon>
        <taxon>Penicillium</taxon>
    </lineage>
</organism>
<keyword evidence="7 9" id="KW-0503">Monooxygenase</keyword>
<dbReference type="PRINTS" id="PR00385">
    <property type="entry name" value="P450"/>
</dbReference>
<dbReference type="SUPFAM" id="SSF48264">
    <property type="entry name" value="Cytochrome P450"/>
    <property type="match status" value="1"/>
</dbReference>
<comment type="similarity">
    <text evidence="2 9">Belongs to the cytochrome P450 family.</text>
</comment>
<proteinExistence type="inferred from homology"/>
<evidence type="ECO:0008006" key="12">
    <source>
        <dbReference type="Google" id="ProtNLM"/>
    </source>
</evidence>
<dbReference type="GO" id="GO:0004497">
    <property type="term" value="F:monooxygenase activity"/>
    <property type="evidence" value="ECO:0007669"/>
    <property type="project" value="UniProtKB-KW"/>
</dbReference>
<dbReference type="Gene3D" id="1.10.630.10">
    <property type="entry name" value="Cytochrome P450"/>
    <property type="match status" value="1"/>
</dbReference>
<dbReference type="InterPro" id="IPR017972">
    <property type="entry name" value="Cyt_P450_CS"/>
</dbReference>
<dbReference type="GO" id="GO:0043386">
    <property type="term" value="P:mycotoxin biosynthetic process"/>
    <property type="evidence" value="ECO:0007669"/>
    <property type="project" value="UniProtKB-ARBA"/>
</dbReference>
<reference evidence="10 11" key="1">
    <citation type="submission" date="2015-10" db="EMBL/GenBank/DDBJ databases">
        <title>Genome sequencing of Penicillium freii.</title>
        <authorList>
            <person name="Nguyen H.D."/>
            <person name="Visagie C.M."/>
            <person name="Seifert K.A."/>
        </authorList>
    </citation>
    <scope>NUCLEOTIDE SEQUENCE [LARGE SCALE GENOMIC DNA]</scope>
    <source>
        <strain evidence="10 11">DAOM 242723</strain>
    </source>
</reference>
<dbReference type="OrthoDB" id="1470350at2759"/>
<evidence type="ECO:0000256" key="8">
    <source>
        <dbReference type="PIRSR" id="PIRSR602401-1"/>
    </source>
</evidence>
<keyword evidence="4 8" id="KW-0479">Metal-binding</keyword>
<keyword evidence="11" id="KW-1185">Reference proteome</keyword>
<comment type="caution">
    <text evidence="10">The sequence shown here is derived from an EMBL/GenBank/DDBJ whole genome shotgun (WGS) entry which is preliminary data.</text>
</comment>
<dbReference type="PANTHER" id="PTHR24305">
    <property type="entry name" value="CYTOCHROME P450"/>
    <property type="match status" value="1"/>
</dbReference>
<evidence type="ECO:0000256" key="6">
    <source>
        <dbReference type="ARBA" id="ARBA00023004"/>
    </source>
</evidence>
<evidence type="ECO:0000256" key="7">
    <source>
        <dbReference type="ARBA" id="ARBA00023033"/>
    </source>
</evidence>
<dbReference type="PANTHER" id="PTHR24305:SF210">
    <property type="entry name" value="CYTOCHROME P450 MONOOXYGENASE ASQL-RELATED"/>
    <property type="match status" value="1"/>
</dbReference>
<protein>
    <recommendedName>
        <fullName evidence="12">Cytochrome P450 monooxygenase</fullName>
    </recommendedName>
</protein>
<dbReference type="Proteomes" id="UP000055045">
    <property type="component" value="Unassembled WGS sequence"/>
</dbReference>
<name>A0A124GQW1_PENFR</name>
<comment type="cofactor">
    <cofactor evidence="1 8">
        <name>heme</name>
        <dbReference type="ChEBI" id="CHEBI:30413"/>
    </cofactor>
</comment>
<evidence type="ECO:0000256" key="3">
    <source>
        <dbReference type="ARBA" id="ARBA00022617"/>
    </source>
</evidence>
<evidence type="ECO:0000256" key="5">
    <source>
        <dbReference type="ARBA" id="ARBA00023002"/>
    </source>
</evidence>
<dbReference type="GO" id="GO:0016705">
    <property type="term" value="F:oxidoreductase activity, acting on paired donors, with incorporation or reduction of molecular oxygen"/>
    <property type="evidence" value="ECO:0007669"/>
    <property type="project" value="InterPro"/>
</dbReference>
<dbReference type="PRINTS" id="PR00463">
    <property type="entry name" value="EP450I"/>
</dbReference>
<evidence type="ECO:0000256" key="1">
    <source>
        <dbReference type="ARBA" id="ARBA00001971"/>
    </source>
</evidence>
<evidence type="ECO:0000256" key="4">
    <source>
        <dbReference type="ARBA" id="ARBA00022723"/>
    </source>
</evidence>
<keyword evidence="3 8" id="KW-0349">Heme</keyword>
<dbReference type="Pfam" id="PF00067">
    <property type="entry name" value="p450"/>
    <property type="match status" value="1"/>
</dbReference>
<dbReference type="InterPro" id="IPR002401">
    <property type="entry name" value="Cyt_P450_E_grp-I"/>
</dbReference>
<dbReference type="GO" id="GO:0005506">
    <property type="term" value="F:iron ion binding"/>
    <property type="evidence" value="ECO:0007669"/>
    <property type="project" value="InterPro"/>
</dbReference>
<accession>A0A124GQW1</accession>
<dbReference type="InterPro" id="IPR036396">
    <property type="entry name" value="Cyt_P450_sf"/>
</dbReference>
<dbReference type="PROSITE" id="PS00086">
    <property type="entry name" value="CYTOCHROME_P450"/>
    <property type="match status" value="1"/>
</dbReference>